<dbReference type="Proteomes" id="UP000257144">
    <property type="component" value="Unassembled WGS sequence"/>
</dbReference>
<dbReference type="AlphaFoldDB" id="A0A3D8GQ08"/>
<feature type="domain" description="GH15-like" evidence="1">
    <location>
        <begin position="263"/>
        <end position="635"/>
    </location>
</feature>
<dbReference type="InterPro" id="IPR011613">
    <property type="entry name" value="GH15-like"/>
</dbReference>
<accession>A0A3D8GQ08</accession>
<evidence type="ECO:0000259" key="1">
    <source>
        <dbReference type="Pfam" id="PF00723"/>
    </source>
</evidence>
<keyword evidence="2" id="KW-0378">Hydrolase</keyword>
<dbReference type="OrthoDB" id="3902805at2"/>
<name>A0A3D8GQ08_9BACI</name>
<organism evidence="2 3">
    <name type="scientific">Neobacillus piezotolerans</name>
    <dbReference type="NCBI Taxonomy" id="2259171"/>
    <lineage>
        <taxon>Bacteria</taxon>
        <taxon>Bacillati</taxon>
        <taxon>Bacillota</taxon>
        <taxon>Bacilli</taxon>
        <taxon>Bacillales</taxon>
        <taxon>Bacillaceae</taxon>
        <taxon>Neobacillus</taxon>
    </lineage>
</organism>
<proteinExistence type="predicted"/>
<dbReference type="PANTHER" id="PTHR31616">
    <property type="entry name" value="TREHALASE"/>
    <property type="match status" value="1"/>
</dbReference>
<evidence type="ECO:0000313" key="2">
    <source>
        <dbReference type="EMBL" id="RDU36573.1"/>
    </source>
</evidence>
<dbReference type="Pfam" id="PF00723">
    <property type="entry name" value="Glyco_hydro_15"/>
    <property type="match status" value="1"/>
</dbReference>
<reference evidence="2 3" key="1">
    <citation type="submission" date="2018-07" db="EMBL/GenBank/DDBJ databases">
        <title>Bacillus sp. YLB-04 draft genome sequence.</title>
        <authorList>
            <person name="Yu L."/>
            <person name="Tang X."/>
        </authorList>
    </citation>
    <scope>NUCLEOTIDE SEQUENCE [LARGE SCALE GENOMIC DNA]</scope>
    <source>
        <strain evidence="2 3">YLB-04</strain>
    </source>
</reference>
<dbReference type="EMBL" id="QNQT01000005">
    <property type="protein sequence ID" value="RDU36573.1"/>
    <property type="molecule type" value="Genomic_DNA"/>
</dbReference>
<gene>
    <name evidence="2" type="ORF">DRW41_13705</name>
</gene>
<evidence type="ECO:0000313" key="3">
    <source>
        <dbReference type="Proteomes" id="UP000257144"/>
    </source>
</evidence>
<dbReference type="InterPro" id="IPR008928">
    <property type="entry name" value="6-hairpin_glycosidase_sf"/>
</dbReference>
<dbReference type="SUPFAM" id="SSF48208">
    <property type="entry name" value="Six-hairpin glycosidases"/>
    <property type="match status" value="1"/>
</dbReference>
<dbReference type="RefSeq" id="WP_115452566.1">
    <property type="nucleotide sequence ID" value="NZ_QNQT01000005.1"/>
</dbReference>
<protein>
    <submittedName>
        <fullName evidence="2">Glycoside hydrolase family 15</fullName>
    </submittedName>
</protein>
<dbReference type="GO" id="GO:0004553">
    <property type="term" value="F:hydrolase activity, hydrolyzing O-glycosyl compounds"/>
    <property type="evidence" value="ECO:0007669"/>
    <property type="project" value="UniProtKB-ARBA"/>
</dbReference>
<keyword evidence="3" id="KW-1185">Reference proteome</keyword>
<comment type="caution">
    <text evidence="2">The sequence shown here is derived from an EMBL/GenBank/DDBJ whole genome shotgun (WGS) entry which is preliminary data.</text>
</comment>
<dbReference type="GO" id="GO:0005975">
    <property type="term" value="P:carbohydrate metabolic process"/>
    <property type="evidence" value="ECO:0007669"/>
    <property type="project" value="InterPro"/>
</dbReference>
<sequence length="650" mass="73330">MRKKPYLTDAIIGNSKMLVTLTQDGQLQRLFWPNIDFPQHANQFYTGIHTGDGGEGGTSFIHEAGWEHLQAYDGDTNILVTTARNFDLKVEITQTDFVVPGKDIFVRDYQIKNLSSSDKKVSFIAYSDFTVDDRKRYSTVMFNPVDDCLVHYFRQYAFAVGSSMEATQFQSGAAIEAARLNKLSGKVITNKTDGALSWDLGNMAGGEERRLTIYITAGSNLGGAVACLAEAKEAGPDELHDRTALFWEEYLLQAREIHIEDEKTRQVYKRSLLTFKLLNDEETGAFIAGPEVDEDYDFSGGYAYCWGRDAAYIATAADLAGYHGLVSKFYYSTMATQRDDGAWEHRFYTNGMLAPTWGIQIDEGGSILWGIHRHYEITKDVNFLNTIWPSVEKGANYLTMFIDLETHLPLPTNDLWEKREGEHLYSAAAVYGGLVGSAKLARKLNREDLAEKWERTAERMKKTVEERCWNEETGSYLRALKLTVDEKTYTEASLAGKETIVEEDRKGYKTFRLMEDPVIDICLLGLNVPFNMIDEKSDRMVKTAETIEHLLTSPVTGGLERFPGDVYIGGNPWILTTLWMALFDIKIGKFEKARSYLNWAVNNANQLGLLPEQIHKETGEPAWVMPLTWSHAMFVLSVIALEEAGELNGD</sequence>
<dbReference type="InterPro" id="IPR012341">
    <property type="entry name" value="6hp_glycosidase-like_sf"/>
</dbReference>
<dbReference type="Gene3D" id="1.50.10.10">
    <property type="match status" value="1"/>
</dbReference>
<dbReference type="PANTHER" id="PTHR31616:SF0">
    <property type="entry name" value="GLUCAN 1,4-ALPHA-GLUCOSIDASE"/>
    <property type="match status" value="1"/>
</dbReference>